<dbReference type="Gene3D" id="3.30.2010.10">
    <property type="entry name" value="Metalloproteases ('zincins'), catalytic domain"/>
    <property type="match status" value="1"/>
</dbReference>
<comment type="caution">
    <text evidence="2">The sequence shown here is derived from an EMBL/GenBank/DDBJ whole genome shotgun (WGS) entry which is preliminary data.</text>
</comment>
<dbReference type="InterPro" id="IPR053136">
    <property type="entry name" value="UTP_pyrophosphatase-like"/>
</dbReference>
<dbReference type="Proteomes" id="UP000249396">
    <property type="component" value="Unassembled WGS sequence"/>
</dbReference>
<evidence type="ECO:0000313" key="2">
    <source>
        <dbReference type="EMBL" id="PZN84873.1"/>
    </source>
</evidence>
<evidence type="ECO:0000259" key="1">
    <source>
        <dbReference type="Pfam" id="PF01863"/>
    </source>
</evidence>
<protein>
    <submittedName>
        <fullName evidence="2">Metal-dependent hydrolase</fullName>
    </submittedName>
</protein>
<gene>
    <name evidence="2" type="ORF">DM484_02075</name>
</gene>
<dbReference type="PANTHER" id="PTHR30399:SF1">
    <property type="entry name" value="UTP PYROPHOSPHATASE"/>
    <property type="match status" value="1"/>
</dbReference>
<dbReference type="EMBL" id="QJPH01000142">
    <property type="protein sequence ID" value="PZN84873.1"/>
    <property type="molecule type" value="Genomic_DNA"/>
</dbReference>
<dbReference type="AlphaFoldDB" id="A0A2W4RPM6"/>
<feature type="domain" description="YgjP-like metallopeptidase" evidence="1">
    <location>
        <begin position="93"/>
        <end position="153"/>
    </location>
</feature>
<keyword evidence="2" id="KW-0378">Hydrolase</keyword>
<dbReference type="PANTHER" id="PTHR30399">
    <property type="entry name" value="UNCHARACTERIZED PROTEIN YGJP"/>
    <property type="match status" value="1"/>
</dbReference>
<name>A0A2W4RPM6_9GAMM</name>
<dbReference type="CDD" id="cd07344">
    <property type="entry name" value="M48_yhfN_like"/>
    <property type="match status" value="1"/>
</dbReference>
<organism evidence="2 3">
    <name type="scientific">Candidatus Methylumidiphilus alinenensis</name>
    <dbReference type="NCBI Taxonomy" id="2202197"/>
    <lineage>
        <taxon>Bacteria</taxon>
        <taxon>Pseudomonadati</taxon>
        <taxon>Pseudomonadota</taxon>
        <taxon>Gammaproteobacteria</taxon>
        <taxon>Methylococcales</taxon>
        <taxon>Candidatus Methylumidiphilus</taxon>
    </lineage>
</organism>
<dbReference type="InterPro" id="IPR002725">
    <property type="entry name" value="YgjP-like_metallopeptidase"/>
</dbReference>
<reference evidence="2 3" key="1">
    <citation type="journal article" date="2018" name="Aquat. Microb. Ecol.">
        <title>Gammaproteobacterial methanotrophs dominate.</title>
        <authorList>
            <person name="Rissanen A.J."/>
            <person name="Saarenheimo J."/>
            <person name="Tiirola M."/>
            <person name="Peura S."/>
            <person name="Aalto S.L."/>
            <person name="Karvinen A."/>
            <person name="Nykanen H."/>
        </authorList>
    </citation>
    <scope>NUCLEOTIDE SEQUENCE [LARGE SCALE GENOMIC DNA]</scope>
    <source>
        <strain evidence="2">AMbin10</strain>
    </source>
</reference>
<proteinExistence type="predicted"/>
<accession>A0A2W4RPM6</accession>
<evidence type="ECO:0000313" key="3">
    <source>
        <dbReference type="Proteomes" id="UP000249396"/>
    </source>
</evidence>
<dbReference type="GO" id="GO:0016787">
    <property type="term" value="F:hydrolase activity"/>
    <property type="evidence" value="ECO:0007669"/>
    <property type="project" value="UniProtKB-KW"/>
</dbReference>
<dbReference type="Pfam" id="PF01863">
    <property type="entry name" value="YgjP-like"/>
    <property type="match status" value="1"/>
</dbReference>
<sequence>MPNLPYLAHYPEELKAQVRQLLTEDRLGEMLDKKYPTRHDIRTDKALYDYVSDVKTRFMRSTEPLSKVVFDNSLQIIKKALGTHTTVSRVQGGKLKSKREIRVASLFKTAPLEFLHMIVVHELAHLKEREHDKAFYQLCLHMEPNYHQLEFDLRLYLTQMEMDVGSP</sequence>